<name>A0A5C6PIS6_9TELE</name>
<accession>A0A5C6PIS6</accession>
<feature type="region of interest" description="Disordered" evidence="1">
    <location>
        <begin position="219"/>
        <end position="259"/>
    </location>
</feature>
<reference evidence="2 3" key="1">
    <citation type="submission" date="2019-04" db="EMBL/GenBank/DDBJ databases">
        <title>Chromosome genome assembly for Takifugu flavidus.</title>
        <authorList>
            <person name="Xiao S."/>
        </authorList>
    </citation>
    <scope>NUCLEOTIDE SEQUENCE [LARGE SCALE GENOMIC DNA]</scope>
    <source>
        <strain evidence="2">HTHZ2018</strain>
        <tissue evidence="2">Muscle</tissue>
    </source>
</reference>
<protein>
    <submittedName>
        <fullName evidence="2">Uncharacterized protein</fullName>
    </submittedName>
</protein>
<dbReference type="PANTHER" id="PTHR24023">
    <property type="entry name" value="COLLAGEN ALPHA"/>
    <property type="match status" value="1"/>
</dbReference>
<dbReference type="InterPro" id="IPR008160">
    <property type="entry name" value="Collagen"/>
</dbReference>
<feature type="compositionally biased region" description="Pro residues" evidence="1">
    <location>
        <begin position="607"/>
        <end position="618"/>
    </location>
</feature>
<evidence type="ECO:0000256" key="1">
    <source>
        <dbReference type="SAM" id="MobiDB-lite"/>
    </source>
</evidence>
<dbReference type="GO" id="GO:0030198">
    <property type="term" value="P:extracellular matrix organization"/>
    <property type="evidence" value="ECO:0007669"/>
    <property type="project" value="TreeGrafter"/>
</dbReference>
<dbReference type="PANTHER" id="PTHR24023:SF1097">
    <property type="entry name" value="COLLAGEN ALPHA-1(VII) CHAIN ISOFORM X1"/>
    <property type="match status" value="1"/>
</dbReference>
<sequence length="749" mass="79609">MRVNLELLAQKESFKGDQGLKGDKGDKGLSGVPGQPGEPGKEGKRVSKQNQLACGAACLVVVTTARCLSGGEAKQLSGFCDWRGVKMISWLPKSQGEQGVAVDDAWQTDRCCSSTSRRRRTSGVTFDWRGENAFELKGCTAAGGRLRWLEYPSPEGEGPPVRQKVWEWQGRRGKTGEPGPRGPPISGATSSIRNTYRGIALSSLRHWQQDMLAVKGTAVMSQSQISPPREENEGRRNEDALKDVPEDADGQAVGSEPPWKRGRREIPYVFSHRCDIYHTVALESLTEAFCHRVSRVLQGDVGPPGPPGPVMTAHGLRQLSGPVSIRPSTHEVFHRWVCDSSSCVLLSVWAGNKGEDPNGVRKELKDCKASRERPAFRDSQASQGTLAAWGHKDPRDLRANLESLVVALRVMGWLFLEDRVGLRGREDFQDCQESRVKKAKLERVSSAPLAPRDPQESQELRALAEPPVYPALQGLQEERAPPVDQDPPALLDPQNACSACQARVPGLPGQKGEKGSPGEQGVEGIVGEKGDPGVRGPMGNPGKEGPKGVKGERGFPGPMGDKGDEGPAGVPGLPGVGGRAGSPGLMGRPGPMGESGKKGEKGAEGPPGTPGLPGPPGVPYVEGNGMSGLYKLQSGGAILGPPGAPGAPVRIIFALPEANPLQCPKERCQRAGVLILEEPQNLAELNNKLAEQLSGVISMSEASVQSAASGEHRLVGYRAGEGLEQVSLARLKACGLIDRQSGPRGAEPL</sequence>
<evidence type="ECO:0000313" key="2">
    <source>
        <dbReference type="EMBL" id="TWW78769.1"/>
    </source>
</evidence>
<feature type="region of interest" description="Disordered" evidence="1">
    <location>
        <begin position="14"/>
        <end position="46"/>
    </location>
</feature>
<keyword evidence="3" id="KW-1185">Reference proteome</keyword>
<dbReference type="GO" id="GO:0030020">
    <property type="term" value="F:extracellular matrix structural constituent conferring tensile strength"/>
    <property type="evidence" value="ECO:0007669"/>
    <property type="project" value="TreeGrafter"/>
</dbReference>
<dbReference type="Pfam" id="PF01391">
    <property type="entry name" value="Collagen"/>
    <property type="match status" value="2"/>
</dbReference>
<feature type="region of interest" description="Disordered" evidence="1">
    <location>
        <begin position="171"/>
        <end position="191"/>
    </location>
</feature>
<comment type="caution">
    <text evidence="2">The sequence shown here is derived from an EMBL/GenBank/DDBJ whole genome shotgun (WGS) entry which is preliminary data.</text>
</comment>
<feature type="region of interest" description="Disordered" evidence="1">
    <location>
        <begin position="501"/>
        <end position="620"/>
    </location>
</feature>
<feature type="compositionally biased region" description="Gly residues" evidence="1">
    <location>
        <begin position="572"/>
        <end position="581"/>
    </location>
</feature>
<dbReference type="GO" id="GO:0005615">
    <property type="term" value="C:extracellular space"/>
    <property type="evidence" value="ECO:0007669"/>
    <property type="project" value="TreeGrafter"/>
</dbReference>
<feature type="compositionally biased region" description="Basic and acidic residues" evidence="1">
    <location>
        <begin position="544"/>
        <end position="553"/>
    </location>
</feature>
<gene>
    <name evidence="2" type="ORF">D4764_11G0008900</name>
</gene>
<evidence type="ECO:0000313" key="3">
    <source>
        <dbReference type="Proteomes" id="UP000324091"/>
    </source>
</evidence>
<dbReference type="Proteomes" id="UP000324091">
    <property type="component" value="Chromosome 11"/>
</dbReference>
<dbReference type="GO" id="GO:0031012">
    <property type="term" value="C:extracellular matrix"/>
    <property type="evidence" value="ECO:0007669"/>
    <property type="project" value="TreeGrafter"/>
</dbReference>
<organism evidence="2 3">
    <name type="scientific">Takifugu flavidus</name>
    <name type="common">sansaifugu</name>
    <dbReference type="NCBI Taxonomy" id="433684"/>
    <lineage>
        <taxon>Eukaryota</taxon>
        <taxon>Metazoa</taxon>
        <taxon>Chordata</taxon>
        <taxon>Craniata</taxon>
        <taxon>Vertebrata</taxon>
        <taxon>Euteleostomi</taxon>
        <taxon>Actinopterygii</taxon>
        <taxon>Neopterygii</taxon>
        <taxon>Teleostei</taxon>
        <taxon>Neoteleostei</taxon>
        <taxon>Acanthomorphata</taxon>
        <taxon>Eupercaria</taxon>
        <taxon>Tetraodontiformes</taxon>
        <taxon>Tetradontoidea</taxon>
        <taxon>Tetraodontidae</taxon>
        <taxon>Takifugu</taxon>
    </lineage>
</organism>
<feature type="compositionally biased region" description="Basic and acidic residues" evidence="1">
    <location>
        <begin position="228"/>
        <end position="245"/>
    </location>
</feature>
<dbReference type="InterPro" id="IPR050149">
    <property type="entry name" value="Collagen_superfamily"/>
</dbReference>
<dbReference type="AlphaFoldDB" id="A0A5C6PIS6"/>
<feature type="compositionally biased region" description="Low complexity" evidence="1">
    <location>
        <begin position="582"/>
        <end position="594"/>
    </location>
</feature>
<dbReference type="EMBL" id="RHFK02000003">
    <property type="protein sequence ID" value="TWW78769.1"/>
    <property type="molecule type" value="Genomic_DNA"/>
</dbReference>
<proteinExistence type="predicted"/>
<feature type="compositionally biased region" description="Basic and acidic residues" evidence="1">
    <location>
        <begin position="14"/>
        <end position="27"/>
    </location>
</feature>